<feature type="compositionally biased region" description="Basic and acidic residues" evidence="1">
    <location>
        <begin position="73"/>
        <end position="85"/>
    </location>
</feature>
<evidence type="ECO:0000313" key="3">
    <source>
        <dbReference type="Proteomes" id="UP000829196"/>
    </source>
</evidence>
<dbReference type="AlphaFoldDB" id="A0A8T3BRN6"/>
<comment type="caution">
    <text evidence="2">The sequence shown here is derived from an EMBL/GenBank/DDBJ whole genome shotgun (WGS) entry which is preliminary data.</text>
</comment>
<name>A0A8T3BRN6_DENNO</name>
<sequence>MRRKKGTAIKDTWRSVRKGQSCGIISMDGLIVLHGGTAELTPLDLLRIGRTPDKVVRGGSIWAVGSSVGVDLASDKPKEGKDKGTLRRGKRKKKAERWRGRRDRGSGKEGEIFSHKYVNSWAFAAIR</sequence>
<keyword evidence="3" id="KW-1185">Reference proteome</keyword>
<evidence type="ECO:0000313" key="2">
    <source>
        <dbReference type="EMBL" id="KAI0516400.1"/>
    </source>
</evidence>
<reference evidence="2" key="1">
    <citation type="journal article" date="2022" name="Front. Genet.">
        <title>Chromosome-Scale Assembly of the Dendrobium nobile Genome Provides Insights Into the Molecular Mechanism of the Biosynthesis of the Medicinal Active Ingredient of Dendrobium.</title>
        <authorList>
            <person name="Xu Q."/>
            <person name="Niu S.-C."/>
            <person name="Li K.-L."/>
            <person name="Zheng P.-J."/>
            <person name="Zhang X.-J."/>
            <person name="Jia Y."/>
            <person name="Liu Y."/>
            <person name="Niu Y.-X."/>
            <person name="Yu L.-H."/>
            <person name="Chen D.-F."/>
            <person name="Zhang G.-Q."/>
        </authorList>
    </citation>
    <scope>NUCLEOTIDE SEQUENCE</scope>
    <source>
        <tissue evidence="2">Leaf</tissue>
    </source>
</reference>
<gene>
    <name evidence="2" type="ORF">KFK09_009074</name>
</gene>
<organism evidence="2 3">
    <name type="scientific">Dendrobium nobile</name>
    <name type="common">Orchid</name>
    <dbReference type="NCBI Taxonomy" id="94219"/>
    <lineage>
        <taxon>Eukaryota</taxon>
        <taxon>Viridiplantae</taxon>
        <taxon>Streptophyta</taxon>
        <taxon>Embryophyta</taxon>
        <taxon>Tracheophyta</taxon>
        <taxon>Spermatophyta</taxon>
        <taxon>Magnoliopsida</taxon>
        <taxon>Liliopsida</taxon>
        <taxon>Asparagales</taxon>
        <taxon>Orchidaceae</taxon>
        <taxon>Epidendroideae</taxon>
        <taxon>Malaxideae</taxon>
        <taxon>Dendrobiinae</taxon>
        <taxon>Dendrobium</taxon>
    </lineage>
</organism>
<dbReference type="Proteomes" id="UP000829196">
    <property type="component" value="Unassembled WGS sequence"/>
</dbReference>
<evidence type="ECO:0000256" key="1">
    <source>
        <dbReference type="SAM" id="MobiDB-lite"/>
    </source>
</evidence>
<feature type="compositionally biased region" description="Basic residues" evidence="1">
    <location>
        <begin position="86"/>
        <end position="102"/>
    </location>
</feature>
<dbReference type="EMBL" id="JAGYWB010000007">
    <property type="protein sequence ID" value="KAI0516400.1"/>
    <property type="molecule type" value="Genomic_DNA"/>
</dbReference>
<feature type="region of interest" description="Disordered" evidence="1">
    <location>
        <begin position="71"/>
        <end position="109"/>
    </location>
</feature>
<accession>A0A8T3BRN6</accession>
<proteinExistence type="predicted"/>
<protein>
    <submittedName>
        <fullName evidence="2">Uncharacterized protein</fullName>
    </submittedName>
</protein>